<protein>
    <recommendedName>
        <fullName evidence="7">RRM domain-containing protein</fullName>
    </recommendedName>
</protein>
<feature type="region of interest" description="Disordered" evidence="6">
    <location>
        <begin position="1"/>
        <end position="388"/>
    </location>
</feature>
<dbReference type="Gene3D" id="3.30.70.330">
    <property type="match status" value="1"/>
</dbReference>
<dbReference type="PANTHER" id="PTHR46754">
    <property type="entry name" value="MKI67 FHA DOMAIN-INTERACTING NUCLEOLAR PHOSPHOPROTEIN"/>
    <property type="match status" value="1"/>
</dbReference>
<evidence type="ECO:0000313" key="8">
    <source>
        <dbReference type="EMBL" id="KZP22702.1"/>
    </source>
</evidence>
<evidence type="ECO:0000256" key="1">
    <source>
        <dbReference type="ARBA" id="ARBA00004604"/>
    </source>
</evidence>
<organism evidence="8 9">
    <name type="scientific">Athelia psychrophila</name>
    <dbReference type="NCBI Taxonomy" id="1759441"/>
    <lineage>
        <taxon>Eukaryota</taxon>
        <taxon>Fungi</taxon>
        <taxon>Dikarya</taxon>
        <taxon>Basidiomycota</taxon>
        <taxon>Agaricomycotina</taxon>
        <taxon>Agaricomycetes</taxon>
        <taxon>Agaricomycetidae</taxon>
        <taxon>Atheliales</taxon>
        <taxon>Atheliaceae</taxon>
        <taxon>Athelia</taxon>
    </lineage>
</organism>
<evidence type="ECO:0000313" key="9">
    <source>
        <dbReference type="Proteomes" id="UP000076532"/>
    </source>
</evidence>
<dbReference type="SUPFAM" id="SSF54928">
    <property type="entry name" value="RNA-binding domain, RBD"/>
    <property type="match status" value="1"/>
</dbReference>
<feature type="compositionally biased region" description="Low complexity" evidence="6">
    <location>
        <begin position="220"/>
        <end position="231"/>
    </location>
</feature>
<gene>
    <name evidence="8" type="ORF">FIBSPDRAFT_470899</name>
</gene>
<dbReference type="STRING" id="436010.A0A166L906"/>
<feature type="compositionally biased region" description="Low complexity" evidence="6">
    <location>
        <begin position="108"/>
        <end position="130"/>
    </location>
</feature>
<dbReference type="SMART" id="SM00360">
    <property type="entry name" value="RRM"/>
    <property type="match status" value="1"/>
</dbReference>
<keyword evidence="9" id="KW-1185">Reference proteome</keyword>
<dbReference type="Pfam" id="PF00076">
    <property type="entry name" value="RRM_1"/>
    <property type="match status" value="1"/>
</dbReference>
<dbReference type="OrthoDB" id="21467at2759"/>
<evidence type="ECO:0000256" key="2">
    <source>
        <dbReference type="ARBA" id="ARBA00022884"/>
    </source>
</evidence>
<dbReference type="GO" id="GO:0003723">
    <property type="term" value="F:RNA binding"/>
    <property type="evidence" value="ECO:0007669"/>
    <property type="project" value="UniProtKB-UniRule"/>
</dbReference>
<evidence type="ECO:0000256" key="4">
    <source>
        <dbReference type="PROSITE-ProRule" id="PRU00176"/>
    </source>
</evidence>
<comment type="subcellular location">
    <subcellularLocation>
        <location evidence="1">Nucleus</location>
        <location evidence="1">Nucleolus</location>
    </subcellularLocation>
</comment>
<dbReference type="AlphaFoldDB" id="A0A166L906"/>
<evidence type="ECO:0000259" key="7">
    <source>
        <dbReference type="PROSITE" id="PS50102"/>
    </source>
</evidence>
<feature type="compositionally biased region" description="Acidic residues" evidence="6">
    <location>
        <begin position="365"/>
        <end position="376"/>
    </location>
</feature>
<dbReference type="CDD" id="cd12307">
    <property type="entry name" value="RRM_NIFK_like"/>
    <property type="match status" value="1"/>
</dbReference>
<proteinExistence type="predicted"/>
<evidence type="ECO:0000256" key="3">
    <source>
        <dbReference type="ARBA" id="ARBA00023242"/>
    </source>
</evidence>
<reference evidence="8 9" key="1">
    <citation type="journal article" date="2016" name="Mol. Biol. Evol.">
        <title>Comparative Genomics of Early-Diverging Mushroom-Forming Fungi Provides Insights into the Origins of Lignocellulose Decay Capabilities.</title>
        <authorList>
            <person name="Nagy L.G."/>
            <person name="Riley R."/>
            <person name="Tritt A."/>
            <person name="Adam C."/>
            <person name="Daum C."/>
            <person name="Floudas D."/>
            <person name="Sun H."/>
            <person name="Yadav J.S."/>
            <person name="Pangilinan J."/>
            <person name="Larsson K.H."/>
            <person name="Matsuura K."/>
            <person name="Barry K."/>
            <person name="Labutti K."/>
            <person name="Kuo R."/>
            <person name="Ohm R.A."/>
            <person name="Bhattacharya S.S."/>
            <person name="Shirouzu T."/>
            <person name="Yoshinaga Y."/>
            <person name="Martin F.M."/>
            <person name="Grigoriev I.V."/>
            <person name="Hibbett D.S."/>
        </authorList>
    </citation>
    <scope>NUCLEOTIDE SEQUENCE [LARGE SCALE GENOMIC DNA]</scope>
    <source>
        <strain evidence="8 9">CBS 109695</strain>
    </source>
</reference>
<feature type="compositionally biased region" description="Gly residues" evidence="6">
    <location>
        <begin position="149"/>
        <end position="160"/>
    </location>
</feature>
<keyword evidence="5" id="KW-0175">Coiled coil</keyword>
<evidence type="ECO:0000256" key="6">
    <source>
        <dbReference type="SAM" id="MobiDB-lite"/>
    </source>
</evidence>
<feature type="compositionally biased region" description="Basic and acidic residues" evidence="6">
    <location>
        <begin position="297"/>
        <end position="327"/>
    </location>
</feature>
<feature type="compositionally biased region" description="Low complexity" evidence="6">
    <location>
        <begin position="287"/>
        <end position="296"/>
    </location>
</feature>
<dbReference type="EMBL" id="KV417537">
    <property type="protein sequence ID" value="KZP22702.1"/>
    <property type="molecule type" value="Genomic_DNA"/>
</dbReference>
<feature type="domain" description="RRM" evidence="7">
    <location>
        <begin position="414"/>
        <end position="492"/>
    </location>
</feature>
<keyword evidence="3" id="KW-0539">Nucleus</keyword>
<feature type="compositionally biased region" description="Acidic residues" evidence="6">
    <location>
        <begin position="345"/>
        <end position="357"/>
    </location>
</feature>
<sequence length="621" mass="66609">MLAAKNASPAGASKKIRTPKPRAAKDAKPSAVEAEADAEISAAPAKSKAQTRAAAKPKALAEEVAEPSEPAAAAKSKKRKASGTGEDVVNVSVKDDAKPKPKPKAAAKPKAVAAAVAEEIAVAEPAAPAATKSKKRKVSGSAEDQVPGEGEGGVDGGSGSGKKAKRAKKVAAALEEIVAAPIPTEEPSAPPAQEKAKAGKEKKSKKRARSEESEAEAEAVVEAPVVPAEEAGTPQGKTKAGKEKKSKKRARPETPEAEVAADADAPKARKEKKAKVAEAVVEEEVSPVKPEASAKGSAKEAKKGKKSKVDGPKEPEAQAEPTPEKPKSAKKGKKIAHEPTPEVAADADDAPEENEDDDHLHGFSTDDDDSSDEELAAPEADGLDISQLPMIAKDDASVQRRLKEAKRQPTEDKGVIVVSRLPHGFYEDQMKGYFSQFGDITRIRLSRSKKTGRSKHYAFIEFDSSSVAKIVAETMHNYLLMGHLVQCEAIPKDKVHPELWVGANRKWQKIPAARLERLKHDKPRTEEEIKDAERRIIKRQNQKKRKLEEAGIKYDFDAVAYVSRAVPLAAHTTHVDPCSRRKRSRSQKRRSTSEPYYNCLYSTHSFGYPCFGNCSALAGGR</sequence>
<dbReference type="InterPro" id="IPR035979">
    <property type="entry name" value="RBD_domain_sf"/>
</dbReference>
<accession>A0A166L906</accession>
<dbReference type="InterPro" id="IPR000504">
    <property type="entry name" value="RRM_dom"/>
</dbReference>
<evidence type="ECO:0000256" key="5">
    <source>
        <dbReference type="SAM" id="Coils"/>
    </source>
</evidence>
<keyword evidence="2 4" id="KW-0694">RNA-binding</keyword>
<name>A0A166L906_9AGAM</name>
<feature type="coiled-coil region" evidence="5">
    <location>
        <begin position="515"/>
        <end position="550"/>
    </location>
</feature>
<dbReference type="GO" id="GO:0005730">
    <property type="term" value="C:nucleolus"/>
    <property type="evidence" value="ECO:0007669"/>
    <property type="project" value="UniProtKB-SubCell"/>
</dbReference>
<dbReference type="InterPro" id="IPR012677">
    <property type="entry name" value="Nucleotide-bd_a/b_plait_sf"/>
</dbReference>
<dbReference type="Proteomes" id="UP000076532">
    <property type="component" value="Unassembled WGS sequence"/>
</dbReference>
<dbReference type="PROSITE" id="PS50102">
    <property type="entry name" value="RRM"/>
    <property type="match status" value="1"/>
</dbReference>